<evidence type="ECO:0000256" key="3">
    <source>
        <dbReference type="ARBA" id="ARBA00022737"/>
    </source>
</evidence>
<keyword evidence="3" id="KW-0677">Repeat</keyword>
<dbReference type="InterPro" id="IPR015943">
    <property type="entry name" value="WD40/YVTN_repeat-like_dom_sf"/>
</dbReference>
<evidence type="ECO:0000256" key="7">
    <source>
        <dbReference type="SAM" id="MobiDB-lite"/>
    </source>
</evidence>
<feature type="compositionally biased region" description="Acidic residues" evidence="7">
    <location>
        <begin position="300"/>
        <end position="312"/>
    </location>
</feature>
<dbReference type="PANTHER" id="PTHR10253">
    <property type="entry name" value="POLYCOMB PROTEIN"/>
    <property type="match status" value="1"/>
</dbReference>
<evidence type="ECO:0000313" key="9">
    <source>
        <dbReference type="Proteomes" id="UP000013827"/>
    </source>
</evidence>
<dbReference type="Pfam" id="PF00400">
    <property type="entry name" value="WD40"/>
    <property type="match status" value="2"/>
</dbReference>
<dbReference type="SUPFAM" id="SSF50978">
    <property type="entry name" value="WD40 repeat-like"/>
    <property type="match status" value="1"/>
</dbReference>
<dbReference type="InterPro" id="IPR036322">
    <property type="entry name" value="WD40_repeat_dom_sf"/>
</dbReference>
<keyword evidence="2 6" id="KW-0853">WD repeat</keyword>
<feature type="compositionally biased region" description="Low complexity" evidence="7">
    <location>
        <begin position="1"/>
        <end position="14"/>
    </location>
</feature>
<organism evidence="8 9">
    <name type="scientific">Emiliania huxleyi (strain CCMP1516)</name>
    <dbReference type="NCBI Taxonomy" id="280463"/>
    <lineage>
        <taxon>Eukaryota</taxon>
        <taxon>Haptista</taxon>
        <taxon>Haptophyta</taxon>
        <taxon>Prymnesiophyceae</taxon>
        <taxon>Isochrysidales</taxon>
        <taxon>Noelaerhabdaceae</taxon>
        <taxon>Emiliania</taxon>
    </lineage>
</organism>
<evidence type="ECO:0000256" key="2">
    <source>
        <dbReference type="ARBA" id="ARBA00022574"/>
    </source>
</evidence>
<dbReference type="PROSITE" id="PS50294">
    <property type="entry name" value="WD_REPEATS_REGION"/>
    <property type="match status" value="2"/>
</dbReference>
<proteinExistence type="inferred from homology"/>
<dbReference type="RefSeq" id="XP_005791982.1">
    <property type="nucleotide sequence ID" value="XM_005791925.1"/>
</dbReference>
<dbReference type="SMART" id="SM00320">
    <property type="entry name" value="WD40"/>
    <property type="match status" value="4"/>
</dbReference>
<evidence type="ECO:0000256" key="1">
    <source>
        <dbReference type="ARBA" id="ARBA00008075"/>
    </source>
</evidence>
<evidence type="ECO:0000256" key="6">
    <source>
        <dbReference type="PROSITE-ProRule" id="PRU00221"/>
    </source>
</evidence>
<dbReference type="PaxDb" id="2903-EOD39553"/>
<feature type="compositionally biased region" description="Basic residues" evidence="7">
    <location>
        <begin position="118"/>
        <end position="135"/>
    </location>
</feature>
<dbReference type="eggNOG" id="KOG1034">
    <property type="taxonomic scope" value="Eukaryota"/>
</dbReference>
<dbReference type="InterPro" id="IPR051243">
    <property type="entry name" value="PcG_WD-repeat"/>
</dbReference>
<keyword evidence="5" id="KW-0804">Transcription</keyword>
<reference evidence="8" key="2">
    <citation type="submission" date="2024-10" db="UniProtKB">
        <authorList>
            <consortium name="EnsemblProtists"/>
        </authorList>
    </citation>
    <scope>IDENTIFICATION</scope>
</reference>
<evidence type="ECO:0000313" key="8">
    <source>
        <dbReference type="EnsemblProtists" id="EOD39553"/>
    </source>
</evidence>
<evidence type="ECO:0000256" key="4">
    <source>
        <dbReference type="ARBA" id="ARBA00023015"/>
    </source>
</evidence>
<feature type="region of interest" description="Disordered" evidence="7">
    <location>
        <begin position="83"/>
        <end position="140"/>
    </location>
</feature>
<feature type="region of interest" description="Disordered" evidence="7">
    <location>
        <begin position="1"/>
        <end position="27"/>
    </location>
</feature>
<dbReference type="Gene3D" id="2.130.10.10">
    <property type="entry name" value="YVTN repeat-like/Quinoprotein amine dehydrogenase"/>
    <property type="match status" value="1"/>
</dbReference>
<dbReference type="InterPro" id="IPR001680">
    <property type="entry name" value="WD40_rpt"/>
</dbReference>
<dbReference type="PROSITE" id="PS50082">
    <property type="entry name" value="WD_REPEATS_2"/>
    <property type="match status" value="2"/>
</dbReference>
<dbReference type="STRING" id="2903.R1DVV4"/>
<dbReference type="AlphaFoldDB" id="A0A0D3KUW8"/>
<dbReference type="Proteomes" id="UP000013827">
    <property type="component" value="Unassembled WGS sequence"/>
</dbReference>
<protein>
    <submittedName>
        <fullName evidence="8">Uncharacterized protein</fullName>
    </submittedName>
</protein>
<keyword evidence="9" id="KW-1185">Reference proteome</keyword>
<keyword evidence="4" id="KW-0805">Transcription regulation</keyword>
<dbReference type="KEGG" id="ehx:EMIHUDRAFT_462168"/>
<evidence type="ECO:0000256" key="5">
    <source>
        <dbReference type="ARBA" id="ARBA00023163"/>
    </source>
</evidence>
<dbReference type="GeneID" id="17284824"/>
<dbReference type="HOGENOM" id="CLU_585856_0_0_1"/>
<dbReference type="EnsemblProtists" id="EOD39553">
    <property type="protein sequence ID" value="EOD39553"/>
    <property type="gene ID" value="EMIHUDRAFT_462168"/>
</dbReference>
<name>A0A0D3KUW8_EMIH1</name>
<accession>A0A0D3KUW8</accession>
<sequence length="467" mass="48718">MSSASPAAAVEAPSTGDVDDEPQQSPGALLHQTAVLRIPEPHGEPIYACSFNHVDTTQASVFATVGGGQVNIYRVDPPPLAEGAASNNGTAEDGGAAAVCSSAPDTVCSSAPDAVNGKHPKPRGGRGKASKRKRGGGGGGGGVVGALVALQTYVDGDPRERFYTEHSVLAVGGELRQIKLIDCHSARVEATLQGHGAAIHEVRFLPHRRGLLASASRDEAVRLWHTASRLCVAVFAGERGHLDAVLSVDVSPDGTALASSGVDGTVKLWSVDQPAVSAAVARADALAERRAEAQAQAAEEAQEAEDGEDGEEGAALAAEGAMPREGRESSECNLPVGVAPAIEQFPQASVSGLHVFNREEKLAYVDCVRFGPDSTLLTRGHEGKAVLWRRPPQSAPAAAAALPALLPHQPAVSYGVEQRGLDCRRRVPVEVVRRHDVPDTNVWFVRRQLDPSLPQLQLGGISTAPRP</sequence>
<feature type="repeat" description="WD" evidence="6">
    <location>
        <begin position="238"/>
        <end position="279"/>
    </location>
</feature>
<reference evidence="9" key="1">
    <citation type="journal article" date="2013" name="Nature">
        <title>Pan genome of the phytoplankton Emiliania underpins its global distribution.</title>
        <authorList>
            <person name="Read B.A."/>
            <person name="Kegel J."/>
            <person name="Klute M.J."/>
            <person name="Kuo A."/>
            <person name="Lefebvre S.C."/>
            <person name="Maumus F."/>
            <person name="Mayer C."/>
            <person name="Miller J."/>
            <person name="Monier A."/>
            <person name="Salamov A."/>
            <person name="Young J."/>
            <person name="Aguilar M."/>
            <person name="Claverie J.M."/>
            <person name="Frickenhaus S."/>
            <person name="Gonzalez K."/>
            <person name="Herman E.K."/>
            <person name="Lin Y.C."/>
            <person name="Napier J."/>
            <person name="Ogata H."/>
            <person name="Sarno A.F."/>
            <person name="Shmutz J."/>
            <person name="Schroeder D."/>
            <person name="de Vargas C."/>
            <person name="Verret F."/>
            <person name="von Dassow P."/>
            <person name="Valentin K."/>
            <person name="Van de Peer Y."/>
            <person name="Wheeler G."/>
            <person name="Dacks J.B."/>
            <person name="Delwiche C.F."/>
            <person name="Dyhrman S.T."/>
            <person name="Glockner G."/>
            <person name="John U."/>
            <person name="Richards T."/>
            <person name="Worden A.Z."/>
            <person name="Zhang X."/>
            <person name="Grigoriev I.V."/>
            <person name="Allen A.E."/>
            <person name="Bidle K."/>
            <person name="Borodovsky M."/>
            <person name="Bowler C."/>
            <person name="Brownlee C."/>
            <person name="Cock J.M."/>
            <person name="Elias M."/>
            <person name="Gladyshev V.N."/>
            <person name="Groth M."/>
            <person name="Guda C."/>
            <person name="Hadaegh A."/>
            <person name="Iglesias-Rodriguez M.D."/>
            <person name="Jenkins J."/>
            <person name="Jones B.M."/>
            <person name="Lawson T."/>
            <person name="Leese F."/>
            <person name="Lindquist E."/>
            <person name="Lobanov A."/>
            <person name="Lomsadze A."/>
            <person name="Malik S.B."/>
            <person name="Marsh M.E."/>
            <person name="Mackinder L."/>
            <person name="Mock T."/>
            <person name="Mueller-Roeber B."/>
            <person name="Pagarete A."/>
            <person name="Parker M."/>
            <person name="Probert I."/>
            <person name="Quesneville H."/>
            <person name="Raines C."/>
            <person name="Rensing S.A."/>
            <person name="Riano-Pachon D.M."/>
            <person name="Richier S."/>
            <person name="Rokitta S."/>
            <person name="Shiraiwa Y."/>
            <person name="Soanes D.M."/>
            <person name="van der Giezen M."/>
            <person name="Wahlund T.M."/>
            <person name="Williams B."/>
            <person name="Wilson W."/>
            <person name="Wolfe G."/>
            <person name="Wurch L.L."/>
        </authorList>
    </citation>
    <scope>NUCLEOTIDE SEQUENCE</scope>
</reference>
<feature type="region of interest" description="Disordered" evidence="7">
    <location>
        <begin position="291"/>
        <end position="332"/>
    </location>
</feature>
<comment type="similarity">
    <text evidence="1">Belongs to the WD repeat ESC family.</text>
</comment>
<feature type="repeat" description="WD" evidence="6">
    <location>
        <begin position="192"/>
        <end position="234"/>
    </location>
</feature>